<dbReference type="OrthoDB" id="5575at2759"/>
<dbReference type="GO" id="GO:0005681">
    <property type="term" value="C:spliceosomal complex"/>
    <property type="evidence" value="ECO:0007669"/>
    <property type="project" value="UniProtKB-KW"/>
</dbReference>
<feature type="domain" description="Helicase C-terminal" evidence="18">
    <location>
        <begin position="869"/>
        <end position="1071"/>
    </location>
</feature>
<evidence type="ECO:0000256" key="11">
    <source>
        <dbReference type="ARBA" id="ARBA00023187"/>
    </source>
</evidence>
<evidence type="ECO:0000256" key="2">
    <source>
        <dbReference type="ARBA" id="ARBA00012552"/>
    </source>
</evidence>
<feature type="domain" description="Helicase ATP-binding" evidence="17">
    <location>
        <begin position="1514"/>
        <end position="1693"/>
    </location>
</feature>
<protein>
    <recommendedName>
        <fullName evidence="2">RNA helicase</fullName>
        <ecNumber evidence="2">3.6.4.13</ecNumber>
    </recommendedName>
</protein>
<comment type="subcellular location">
    <subcellularLocation>
        <location evidence="1">Nucleus</location>
    </subcellularLocation>
</comment>
<keyword evidence="6" id="KW-0547">Nucleotide-binding</keyword>
<evidence type="ECO:0000256" key="7">
    <source>
        <dbReference type="ARBA" id="ARBA00022801"/>
    </source>
</evidence>
<dbReference type="PANTHER" id="PTHR47961:SF4">
    <property type="entry name" value="ACTIVATING SIGNAL COINTEGRATOR 1 COMPLEX SUBUNIT 3"/>
    <property type="match status" value="1"/>
</dbReference>
<dbReference type="InterPro" id="IPR027417">
    <property type="entry name" value="P-loop_NTPase"/>
</dbReference>
<comment type="catalytic activity">
    <reaction evidence="13">
        <text>ATP + H2O = ADP + phosphate + H(+)</text>
        <dbReference type="Rhea" id="RHEA:13065"/>
        <dbReference type="ChEBI" id="CHEBI:15377"/>
        <dbReference type="ChEBI" id="CHEBI:15378"/>
        <dbReference type="ChEBI" id="CHEBI:30616"/>
        <dbReference type="ChEBI" id="CHEBI:43474"/>
        <dbReference type="ChEBI" id="CHEBI:456216"/>
        <dbReference type="EC" id="3.6.4.13"/>
    </reaction>
</comment>
<dbReference type="FunFam" id="1.10.3380.10:FF:000001">
    <property type="entry name" value="U5 small nuclear ribonucleoprotein helicase"/>
    <property type="match status" value="1"/>
</dbReference>
<reference evidence="19" key="1">
    <citation type="submission" date="2020-01" db="EMBL/GenBank/DDBJ databases">
        <title>Genome sequence of Kobresia littledalei, the first chromosome-level genome in the family Cyperaceae.</title>
        <authorList>
            <person name="Qu G."/>
        </authorList>
    </citation>
    <scope>NUCLEOTIDE SEQUENCE</scope>
    <source>
        <strain evidence="19">C.B.Clarke</strain>
        <tissue evidence="19">Leaf</tissue>
    </source>
</reference>
<keyword evidence="15" id="KW-0175">Coiled coil</keyword>
<keyword evidence="9" id="KW-0067">ATP-binding</keyword>
<keyword evidence="11" id="KW-0508">mRNA splicing</keyword>
<evidence type="ECO:0000256" key="12">
    <source>
        <dbReference type="ARBA" id="ARBA00023242"/>
    </source>
</evidence>
<dbReference type="FunFam" id="1.10.150.20:FF:000013">
    <property type="entry name" value="U5 small nuclear ribonucleoprotein kDa helicase"/>
    <property type="match status" value="1"/>
</dbReference>
<dbReference type="Pfam" id="PF00271">
    <property type="entry name" value="Helicase_C"/>
    <property type="match status" value="1"/>
</dbReference>
<proteinExistence type="predicted"/>
<dbReference type="CDD" id="cd18019">
    <property type="entry name" value="DEXHc_Brr2_1"/>
    <property type="match status" value="1"/>
</dbReference>
<feature type="domain" description="Helicase ATP-binding" evidence="17">
    <location>
        <begin position="661"/>
        <end position="843"/>
    </location>
</feature>
<name>A0A833R9W4_9POAL</name>
<dbReference type="Pfam" id="PF21188">
    <property type="entry name" value="BRR2_plug"/>
    <property type="match status" value="1"/>
</dbReference>
<dbReference type="Gene3D" id="2.60.40.150">
    <property type="entry name" value="C2 domain"/>
    <property type="match status" value="2"/>
</dbReference>
<dbReference type="EMBL" id="SWLB01000011">
    <property type="protein sequence ID" value="KAF3332376.1"/>
    <property type="molecule type" value="Genomic_DNA"/>
</dbReference>
<dbReference type="FunFam" id="3.40.50.300:FF:000254">
    <property type="entry name" value="U5 small nuclear ribonucleoprotein helicase"/>
    <property type="match status" value="1"/>
</dbReference>
<dbReference type="FunFam" id="1.10.3380.10:FF:000010">
    <property type="entry name" value="DExH-box ATP-dependent RNA helicase DExH12"/>
    <property type="match status" value="1"/>
</dbReference>
<dbReference type="Proteomes" id="UP000623129">
    <property type="component" value="Unassembled WGS sequence"/>
</dbReference>
<dbReference type="InterPro" id="IPR014756">
    <property type="entry name" value="Ig_E-set"/>
</dbReference>
<comment type="caution">
    <text evidence="19">The sequence shown here is derived from an EMBL/GenBank/DDBJ whole genome shotgun (WGS) entry which is preliminary data.</text>
</comment>
<dbReference type="PROSITE" id="PS51192">
    <property type="entry name" value="HELICASE_ATP_BIND_1"/>
    <property type="match status" value="2"/>
</dbReference>
<dbReference type="FunFam" id="2.60.40.150:FF:000048">
    <property type="entry name" value="U5 small nuclear ribonucleoprotein 200 kDa helicase"/>
    <property type="match status" value="1"/>
</dbReference>
<dbReference type="SUPFAM" id="SSF81296">
    <property type="entry name" value="E set domains"/>
    <property type="match status" value="1"/>
</dbReference>
<gene>
    <name evidence="19" type="ORF">FCM35_KLT01953</name>
</gene>
<dbReference type="GO" id="GO:0005524">
    <property type="term" value="F:ATP binding"/>
    <property type="evidence" value="ECO:0007669"/>
    <property type="project" value="UniProtKB-KW"/>
</dbReference>
<dbReference type="FunFam" id="3.40.50.300:FF:000062">
    <property type="entry name" value="U5 small nuclear ribonucleoprotein helicase"/>
    <property type="match status" value="1"/>
</dbReference>
<evidence type="ECO:0000256" key="16">
    <source>
        <dbReference type="SAM" id="MobiDB-lite"/>
    </source>
</evidence>
<keyword evidence="7" id="KW-0378">Hydrolase</keyword>
<dbReference type="FunFam" id="1.10.10.10:FF:000024">
    <property type="entry name" value="U5 small nuclear ribonucleoprotein helicase"/>
    <property type="match status" value="1"/>
</dbReference>
<keyword evidence="19" id="KW-0687">Ribonucleoprotein</keyword>
<dbReference type="InterPro" id="IPR048863">
    <property type="entry name" value="BRR2_plug"/>
</dbReference>
<accession>A0A833R9W4</accession>
<dbReference type="InterPro" id="IPR014001">
    <property type="entry name" value="Helicase_ATP-bd"/>
</dbReference>
<keyword evidence="20" id="KW-1185">Reference proteome</keyword>
<dbReference type="InterPro" id="IPR003593">
    <property type="entry name" value="AAA+_ATPase"/>
</dbReference>
<keyword evidence="12" id="KW-0539">Nucleus</keyword>
<dbReference type="SMART" id="SM00487">
    <property type="entry name" value="DEXDc"/>
    <property type="match status" value="2"/>
</dbReference>
<feature type="compositionally biased region" description="Basic and acidic residues" evidence="16">
    <location>
        <begin position="193"/>
        <end position="224"/>
    </location>
</feature>
<feature type="coiled-coil region" evidence="15">
    <location>
        <begin position="367"/>
        <end position="394"/>
    </location>
</feature>
<dbReference type="Gene3D" id="1.10.150.20">
    <property type="entry name" value="5' to 3' exonuclease, C-terminal subdomain"/>
    <property type="match status" value="2"/>
</dbReference>
<dbReference type="CDD" id="cd18021">
    <property type="entry name" value="DEXHc_Brr2_2"/>
    <property type="match status" value="1"/>
</dbReference>
<comment type="function">
    <text evidence="14">RNA helicase that plays an essential role in pre-mRNA splicing as component of the U5 snRNP and U4/U6-U5 tri-snRNP complexes. Involved in spliceosome assembly, activation and disassembly.</text>
</comment>
<dbReference type="PROSITE" id="PS51194">
    <property type="entry name" value="HELICASE_CTER"/>
    <property type="match status" value="1"/>
</dbReference>
<evidence type="ECO:0000256" key="9">
    <source>
        <dbReference type="ARBA" id="ARBA00022840"/>
    </source>
</evidence>
<evidence type="ECO:0000256" key="1">
    <source>
        <dbReference type="ARBA" id="ARBA00004123"/>
    </source>
</evidence>
<dbReference type="GO" id="GO:0008380">
    <property type="term" value="P:RNA splicing"/>
    <property type="evidence" value="ECO:0007669"/>
    <property type="project" value="UniProtKB-KW"/>
</dbReference>
<sequence>MKCNENEHVNYGRSPEEINVNSRFALFSVIGREARRSPLVTTLPVFVFKCNILLCTRPAQINRPNKNNQSAQRSPRIYCPSISPCTASPFIRKGFTGRTDSFLGTVLKFAGEEKTIKVYIYRYSLSGTKYDFSSTKQILVGKMSQPGGGGAEAHARFKQYEYRANSSLVLTTDSRPRDTHEPTGEPETLWGKIDPKSFGDRAARGKPPEIEEKKKAKRKKEEAAAEEVVKRSTKKRRRGEEESVLFLADDDAVYRPKTKETRAAYEAMLSVIQEQLGGQPQDVLRGAADEVLAILKDDHRKNPEKKKEIEKLLNPISNQLFDQLVSIGKLITDYQGPGGDAADGAATNGDEVRLDDEGVAVEFDDDDEDEDSDLDQVQEESEAEEEEAQKVAGEAGAMQMVDDDDIDHSEEGITVNVQDIDAYWLQRKISQAYGNSIDPQNSQRLAEDILIIIAQGDEDQDIERALVALLEFDKFDLVKLLVRNRFKIVWCTRLARAEDQDQRKRIEEEMAATGPTGVAILEQLHATRASAMERQKNLEKSIREEARRLLKDEGSAIGARRGAIDRDSDSAWMKGQRELLDLESLAFSQGGLLMSNKKCELPPRSTRIAHKGYEEVHVPLQKQRPYEPGEELVNIAAMPEWAQPAFAGMKQLNRVQSRVYDAAFNHSHNLLLCAPTGAGKTNVAMLTILQQIGLHMKDGTIDNTGYKIVYVAPMKALVAEMVGNLSHRLKSYGVVVKELSGDQNLTRQQIDETQIIVTTPEKWDIVTRKSGDRTYTQLVKLLIIDEIHLLHDNRGPVLESIVARTIRQIETTGELCRLVGLSATLPNYEDVATFLRVKPDKGLFHFDNSYRPCPLQQQYIGITVKKPLQRFQLMNEICYEKVVASAGKHQVLIFVHSRKETAKTARAIRDTAMANDTLGRFLKDDSVSREILHTHVDLMKSNDLKELLPYGFAIHHAGLVRSDRTMVEELFADGHVQVLVSTATLAWGVNLPAHTVIIKGTQVYDPEKGAWTELSSLDVMQMLGRAGRPQFDSYGEGIIITGHSELQYYLSLMNQQLPIESQFISKLADQLNAEIVLGSVQNAREACTWLLYTYLFVRMLRNPTLYGLPADALEKDWQLEERRADLIHTAATILDKNNLVKYDRKSGYFQVTDLGRIASYYYITHGTISTYNQYLKPTMGDIELCRLFSLSEEFKYVGVRQDEKIELAKLLDRVPIPVKESLEEPSAKINALLQAYISRLKLEGLSITSDMVFIRQSAGRLLRALFEIVLKRGWAQLAEKALNMCKMVDKRMWSVQIPLRQFGGLPKEILMKLEKKDLAWERYYDLSSQELGELIRFAKSGNQNKNITGKTVHKYIHHLPKLNLAAHVQPITRTVLGFELTITPDFRWDDTYHGYVEPFWVIVEDNDGEYILHHEYFLLKKQYMDEDHTINFTVPIYEPLPPQYFIRVVSDKWLGSQTILPVCFRHLILPEKYAPPTELLDLQPLPVTALRNPAYEALYDAFKNFNPIQTQVFTVLYTTDDNVLVAAPTGSGKTICAEFALLRSHQKAAETETAMRAVYIAPIEAVAKERYRDWEEKFGKRLGLRVVELTGETAADLKLLEKGQIIISTPEKWDALSRRWKQRKHIQQVTLFIVDELHLIGGESGPVLEIIVSRMRRISSQIENSIRIVALSASLANAKDLGEWIGATSHGLFNFPPGVRPVPLEIHIQGVDIANFEARMQAMTKPTYTAISQHAKKGKPALIFVPTRKHARLTAADLCAYAFAEHGDREDKQKYNSPFLLWSKEEMQPFIDQVKEETLQHALADGVGYLHEGLTELEQEIVIRLFLSGRIQVCVASASMCWGQPLSAHLVVVMGTQYYDGRENARTDYPITDLLQMMGHASRPLKDNSGKCVILCHAPRKEYYKKFLYEAFPVESHLHLFLHDHMNAEVVVGSVENKQDAVDYLTWTFMYRRLTKNPSYYNLQGVSHRHLSDHLSELVENVLTDLESSKCVAIEEDMYLKPLNLGLIASYYYISYATVERFGSSLTPKTKMKGLLDVLASASEYADLPIRPGEEEQIRKLIHHQRFSVDNSRIDDPHTKANALLQAHFSRYVMVGNLAADQREVLLSAHRLLQAMVDVISSNGWLTLALSAMEVSQMVTQGMWERDPVLMQLPHFSKELAKKCQERGIETVFDLVEMEDAERRELLQMSDTQLMHIVRFCNRYPNIDMAYEILDGEDVGPGDNVTLQVTLERDMEGRAEVGPVDAQRFPKTKEEGWWLVVGDTSTNQLLAIKRVALQRRAKVKLNFVAPSDLGKKNLTVYFMCDSYLGCDQEYNFTIKVKENENGGDPAMSE</sequence>
<dbReference type="InterPro" id="IPR041094">
    <property type="entry name" value="Brr2_helicase_PWI"/>
</dbReference>
<dbReference type="Pfam" id="PF18149">
    <property type="entry name" value="Helicase_PWI"/>
    <property type="match status" value="1"/>
</dbReference>
<dbReference type="FunFam" id="1.10.10.10:FF:000012">
    <property type="entry name" value="U5 small nuclear ribonucleoprotein helicase"/>
    <property type="match status" value="1"/>
</dbReference>
<dbReference type="FunFam" id="3.40.50.300:FF:000368">
    <property type="entry name" value="U5 small nuclear ribonucleoprotein 200 kDa helicase"/>
    <property type="match status" value="1"/>
</dbReference>
<dbReference type="FunFam" id="1.10.150.20:FF:000004">
    <property type="entry name" value="U5 small nuclear ribonucleoprotein helicase"/>
    <property type="match status" value="1"/>
</dbReference>
<dbReference type="InterPro" id="IPR050474">
    <property type="entry name" value="Hel308_SKI2-like"/>
</dbReference>
<feature type="region of interest" description="Disordered" evidence="16">
    <location>
        <begin position="168"/>
        <end position="224"/>
    </location>
</feature>
<dbReference type="FunFam" id="2.60.40.150:FF:000004">
    <property type="entry name" value="RNA helicase, activating signal cointegrator 1"/>
    <property type="match status" value="1"/>
</dbReference>
<evidence type="ECO:0000313" key="20">
    <source>
        <dbReference type="Proteomes" id="UP000623129"/>
    </source>
</evidence>
<dbReference type="EC" id="3.6.4.13" evidence="2"/>
<dbReference type="InterPro" id="IPR004179">
    <property type="entry name" value="Sec63-dom"/>
</dbReference>
<keyword evidence="8 19" id="KW-0347">Helicase</keyword>
<evidence type="ECO:0000256" key="13">
    <source>
        <dbReference type="ARBA" id="ARBA00047984"/>
    </source>
</evidence>
<dbReference type="SUPFAM" id="SSF52540">
    <property type="entry name" value="P-loop containing nucleoside triphosphate hydrolases"/>
    <property type="match status" value="4"/>
</dbReference>
<evidence type="ECO:0000256" key="6">
    <source>
        <dbReference type="ARBA" id="ARBA00022741"/>
    </source>
</evidence>
<dbReference type="InterPro" id="IPR001650">
    <property type="entry name" value="Helicase_C-like"/>
</dbReference>
<dbReference type="GO" id="GO:0016787">
    <property type="term" value="F:hydrolase activity"/>
    <property type="evidence" value="ECO:0007669"/>
    <property type="project" value="UniProtKB-KW"/>
</dbReference>
<evidence type="ECO:0000256" key="15">
    <source>
        <dbReference type="SAM" id="Coils"/>
    </source>
</evidence>
<evidence type="ECO:0000313" key="19">
    <source>
        <dbReference type="EMBL" id="KAF3332376.1"/>
    </source>
</evidence>
<dbReference type="SMART" id="SM00973">
    <property type="entry name" value="Sec63"/>
    <property type="match status" value="2"/>
</dbReference>
<feature type="coiled-coil region" evidence="15">
    <location>
        <begin position="521"/>
        <end position="552"/>
    </location>
</feature>
<dbReference type="GO" id="GO:0003723">
    <property type="term" value="F:RNA binding"/>
    <property type="evidence" value="ECO:0007669"/>
    <property type="project" value="UniProtKB-KW"/>
</dbReference>
<evidence type="ECO:0000259" key="18">
    <source>
        <dbReference type="PROSITE" id="PS51194"/>
    </source>
</evidence>
<evidence type="ECO:0000256" key="14">
    <source>
        <dbReference type="ARBA" id="ARBA00055371"/>
    </source>
</evidence>
<dbReference type="InterPro" id="IPR036390">
    <property type="entry name" value="WH_DNA-bd_sf"/>
</dbReference>
<dbReference type="GO" id="GO:0006397">
    <property type="term" value="P:mRNA processing"/>
    <property type="evidence" value="ECO:0007669"/>
    <property type="project" value="UniProtKB-KW"/>
</dbReference>
<dbReference type="GO" id="GO:0003724">
    <property type="term" value="F:RNA helicase activity"/>
    <property type="evidence" value="ECO:0007669"/>
    <property type="project" value="UniProtKB-EC"/>
</dbReference>
<dbReference type="SMART" id="SM00490">
    <property type="entry name" value="HELICc"/>
    <property type="match status" value="2"/>
</dbReference>
<dbReference type="InterPro" id="IPR035892">
    <property type="entry name" value="C2_domain_sf"/>
</dbReference>
<dbReference type="SMART" id="SM00382">
    <property type="entry name" value="AAA"/>
    <property type="match status" value="2"/>
</dbReference>
<dbReference type="SUPFAM" id="SSF46785">
    <property type="entry name" value="Winged helix' DNA-binding domain"/>
    <property type="match status" value="2"/>
</dbReference>
<dbReference type="InterPro" id="IPR057842">
    <property type="entry name" value="WH_MER3"/>
</dbReference>
<evidence type="ECO:0000256" key="8">
    <source>
        <dbReference type="ARBA" id="ARBA00022806"/>
    </source>
</evidence>
<dbReference type="SUPFAM" id="SSF158702">
    <property type="entry name" value="Sec63 N-terminal domain-like"/>
    <property type="match status" value="2"/>
</dbReference>
<dbReference type="Pfam" id="PF23445">
    <property type="entry name" value="WHD_SNRNP200"/>
    <property type="match status" value="2"/>
</dbReference>
<dbReference type="PIRSF" id="PIRSF039073">
    <property type="entry name" value="BRR2"/>
    <property type="match status" value="1"/>
</dbReference>
<dbReference type="CDD" id="cd18795">
    <property type="entry name" value="SF2_C_Ski2"/>
    <property type="match status" value="1"/>
</dbReference>
<keyword evidence="5" id="KW-0677">Repeat</keyword>
<evidence type="ECO:0000259" key="17">
    <source>
        <dbReference type="PROSITE" id="PS51192"/>
    </source>
</evidence>
<feature type="compositionally biased region" description="Basic and acidic residues" evidence="16">
    <location>
        <begin position="174"/>
        <end position="183"/>
    </location>
</feature>
<dbReference type="Pfam" id="PF02889">
    <property type="entry name" value="Sec63"/>
    <property type="match status" value="2"/>
</dbReference>
<dbReference type="Gene3D" id="1.10.10.10">
    <property type="entry name" value="Winged helix-like DNA-binding domain superfamily/Winged helix DNA-binding domain"/>
    <property type="match status" value="2"/>
</dbReference>
<evidence type="ECO:0000256" key="5">
    <source>
        <dbReference type="ARBA" id="ARBA00022737"/>
    </source>
</evidence>
<keyword evidence="10" id="KW-0694">RNA-binding</keyword>
<keyword evidence="3" id="KW-0507">mRNA processing</keyword>
<dbReference type="Gene3D" id="1.10.3380.10">
    <property type="entry name" value="Sec63 N-terminal domain-like domain"/>
    <property type="match status" value="2"/>
</dbReference>
<dbReference type="FunFam" id="3.40.50.300:FF:000102">
    <property type="entry name" value="RNA helicase, activating signal cointegrator 1"/>
    <property type="match status" value="1"/>
</dbReference>
<dbReference type="InterPro" id="IPR036388">
    <property type="entry name" value="WH-like_DNA-bd_sf"/>
</dbReference>
<evidence type="ECO:0000256" key="10">
    <source>
        <dbReference type="ARBA" id="ARBA00022884"/>
    </source>
</evidence>
<dbReference type="PANTHER" id="PTHR47961">
    <property type="entry name" value="DNA POLYMERASE THETA, PUTATIVE (AFU_ORTHOLOGUE AFUA_1G05260)-RELATED"/>
    <property type="match status" value="1"/>
</dbReference>
<evidence type="ECO:0000256" key="3">
    <source>
        <dbReference type="ARBA" id="ARBA00022664"/>
    </source>
</evidence>
<dbReference type="Pfam" id="PF00270">
    <property type="entry name" value="DEAD"/>
    <property type="match status" value="2"/>
</dbReference>
<dbReference type="Gene3D" id="3.40.50.300">
    <property type="entry name" value="P-loop containing nucleotide triphosphate hydrolases"/>
    <property type="match status" value="4"/>
</dbReference>
<dbReference type="InterPro" id="IPR011545">
    <property type="entry name" value="DEAD/DEAH_box_helicase_dom"/>
</dbReference>
<keyword evidence="4" id="KW-0747">Spliceosome</keyword>
<evidence type="ECO:0000256" key="4">
    <source>
        <dbReference type="ARBA" id="ARBA00022728"/>
    </source>
</evidence>
<organism evidence="19 20">
    <name type="scientific">Carex littledalei</name>
    <dbReference type="NCBI Taxonomy" id="544730"/>
    <lineage>
        <taxon>Eukaryota</taxon>
        <taxon>Viridiplantae</taxon>
        <taxon>Streptophyta</taxon>
        <taxon>Embryophyta</taxon>
        <taxon>Tracheophyta</taxon>
        <taxon>Spermatophyta</taxon>
        <taxon>Magnoliopsida</taxon>
        <taxon>Liliopsida</taxon>
        <taxon>Poales</taxon>
        <taxon>Cyperaceae</taxon>
        <taxon>Cyperoideae</taxon>
        <taxon>Cariceae</taxon>
        <taxon>Carex</taxon>
        <taxon>Carex subgen. Euthyceras</taxon>
    </lineage>
</organism>